<evidence type="ECO:0000313" key="1">
    <source>
        <dbReference type="EMBL" id="EQB61502.1"/>
    </source>
</evidence>
<gene>
    <name evidence="1" type="ORF">NAPIS_ORF00924</name>
</gene>
<reference evidence="1 2" key="1">
    <citation type="journal article" date="2013" name="BMC Genomics">
        <title>Genome sequencing and comparative genomics of honey bee microsporidia, Nosema apis reveal novel insights into host-parasite interactions.</title>
        <authorList>
            <person name="Chen Yp."/>
            <person name="Pettis J.S."/>
            <person name="Zhao Y."/>
            <person name="Liu X."/>
            <person name="Tallon L.J."/>
            <person name="Sadzewicz L.D."/>
            <person name="Li R."/>
            <person name="Zheng H."/>
            <person name="Huang S."/>
            <person name="Zhang X."/>
            <person name="Hamilton M.C."/>
            <person name="Pernal S.F."/>
            <person name="Melathopoulos A.P."/>
            <person name="Yan X."/>
            <person name="Evans J.D."/>
        </authorList>
    </citation>
    <scope>NUCLEOTIDE SEQUENCE [LARGE SCALE GENOMIC DNA]</scope>
    <source>
        <strain evidence="1 2">BRL 01</strain>
    </source>
</reference>
<dbReference type="HOGENOM" id="CLU_1741078_0_0_1"/>
<protein>
    <submittedName>
        <fullName evidence="1">Uncharacterized protein</fullName>
    </submittedName>
</protein>
<dbReference type="VEuPathDB" id="MicrosporidiaDB:NAPIS_ORF00924"/>
<organism evidence="1 2">
    <name type="scientific">Vairimorpha apis BRL 01</name>
    <dbReference type="NCBI Taxonomy" id="1037528"/>
    <lineage>
        <taxon>Eukaryota</taxon>
        <taxon>Fungi</taxon>
        <taxon>Fungi incertae sedis</taxon>
        <taxon>Microsporidia</taxon>
        <taxon>Nosematidae</taxon>
        <taxon>Vairimorpha</taxon>
    </lineage>
</organism>
<sequence length="150" mass="17884">MHNFEIINKDLLLFNIENNAFCTGFEEIEPLRIKRKDKGKLEINKKIQKENFPAYNTFYKIVSGSYWTVEDDFDECNEVLDIFGSIEKCKKYNDDIDLVLLPSISYIDIIYKEKLITCTMVQMNDLIVKNNRSKKFWIENEVINSNWDYL</sequence>
<evidence type="ECO:0000313" key="2">
    <source>
        <dbReference type="Proteomes" id="UP000053780"/>
    </source>
</evidence>
<name>T0L1Y1_9MICR</name>
<proteinExistence type="predicted"/>
<accession>T0L1Y1</accession>
<keyword evidence="2" id="KW-1185">Reference proteome</keyword>
<dbReference type="OrthoDB" id="2190224at2759"/>
<dbReference type="AlphaFoldDB" id="T0L1Y1"/>
<dbReference type="EMBL" id="KE647133">
    <property type="protein sequence ID" value="EQB61502.1"/>
    <property type="molecule type" value="Genomic_DNA"/>
</dbReference>
<dbReference type="Proteomes" id="UP000053780">
    <property type="component" value="Unassembled WGS sequence"/>
</dbReference>